<name>A0A1G4G6X8_9BACT</name>
<gene>
    <name evidence="1" type="ORF">ING2E5A_1473</name>
</gene>
<evidence type="ECO:0000313" key="2">
    <source>
        <dbReference type="Proteomes" id="UP000178485"/>
    </source>
</evidence>
<proteinExistence type="predicted"/>
<dbReference type="KEGG" id="pmuc:ING2E5A_1473"/>
<dbReference type="STRING" id="1642646.ING2E5A_1473"/>
<dbReference type="AlphaFoldDB" id="A0A1G4G6X8"/>
<dbReference type="RefSeq" id="WP_071136813.1">
    <property type="nucleotide sequence ID" value="NZ_DUQN01000058.1"/>
</dbReference>
<accession>A0A1G4G6X8</accession>
<reference evidence="1 2" key="1">
    <citation type="submission" date="2016-08" db="EMBL/GenBank/DDBJ databases">
        <authorList>
            <person name="Seilhamer J.J."/>
        </authorList>
    </citation>
    <scope>NUCLEOTIDE SEQUENCE [LARGE SCALE GENOMIC DNA]</scope>
    <source>
        <strain evidence="1">ING2-E5A</strain>
    </source>
</reference>
<keyword evidence="2" id="KW-1185">Reference proteome</keyword>
<sequence>MIAVIKGDIVSSRKIADPEKWLLPLKALFNEWGASPGQWELVWGDTFQLEIERPEEALKRALQVKALIKKIGSGETNKGPIDVRMAIGIGRKSYSAERITESNGEAFINAGERFEELEKEKSRLQIKSPWSEFDVEMNLLIRLASVFMDKWSVASAELVGIVLKNPGFTQLEVGKQLGIRQNSVSGRWKRANIDEVLALEQIYRRKLGRLL</sequence>
<evidence type="ECO:0000313" key="1">
    <source>
        <dbReference type="EMBL" id="SCM57711.1"/>
    </source>
</evidence>
<protein>
    <submittedName>
        <fullName evidence="1">Uncharacterized protein</fullName>
    </submittedName>
</protein>
<dbReference type="Proteomes" id="UP000178485">
    <property type="component" value="Chromosome i"/>
</dbReference>
<organism evidence="1 2">
    <name type="scientific">Petrimonas mucosa</name>
    <dbReference type="NCBI Taxonomy" id="1642646"/>
    <lineage>
        <taxon>Bacteria</taxon>
        <taxon>Pseudomonadati</taxon>
        <taxon>Bacteroidota</taxon>
        <taxon>Bacteroidia</taxon>
        <taxon>Bacteroidales</taxon>
        <taxon>Dysgonomonadaceae</taxon>
        <taxon>Petrimonas</taxon>
    </lineage>
</organism>
<dbReference type="EMBL" id="LT608328">
    <property type="protein sequence ID" value="SCM57711.1"/>
    <property type="molecule type" value="Genomic_DNA"/>
</dbReference>